<dbReference type="InterPro" id="IPR036286">
    <property type="entry name" value="LexA/Signal_pep-like_sf"/>
</dbReference>
<dbReference type="CDD" id="cd06529">
    <property type="entry name" value="S24_LexA-like"/>
    <property type="match status" value="1"/>
</dbReference>
<dbReference type="OrthoDB" id="9791537at2"/>
<evidence type="ECO:0000313" key="3">
    <source>
        <dbReference type="Proteomes" id="UP000193558"/>
    </source>
</evidence>
<protein>
    <submittedName>
        <fullName evidence="2">Repressor</fullName>
    </submittedName>
</protein>
<dbReference type="InterPro" id="IPR015927">
    <property type="entry name" value="Peptidase_S24_S26A/B/C"/>
</dbReference>
<dbReference type="Pfam" id="PF00717">
    <property type="entry name" value="Peptidase_S24"/>
    <property type="match status" value="1"/>
</dbReference>
<evidence type="ECO:0000259" key="1">
    <source>
        <dbReference type="Pfam" id="PF00717"/>
    </source>
</evidence>
<feature type="domain" description="Peptidase S24/S26A/S26B/S26C" evidence="1">
    <location>
        <begin position="99"/>
        <end position="220"/>
    </location>
</feature>
<accession>A0A1X1CNU9</accession>
<sequence>MKIEANNDIFEIRRQKLQELVDGYETQRKFAEAAGLDATVVSRMLYPSGKANKRNIGEQSARQIEDALKLSRGWMDGLAKKSESNVSFAGLNEPKGSFPVISWVSAGQWMEAVEPYHRKSIDRWYETTVDCSESAFWLDVKGDSMTAPAGLSIPEGMAILIDPEVEARNGKLVVAKLDSENEATFKKLVIDAGRKFLKPLNPQYPMTEINGNCRIIGVVVDAKVTNLP</sequence>
<organism evidence="2 3">
    <name type="scientific">Pantoea rwandensis</name>
    <dbReference type="NCBI Taxonomy" id="1076550"/>
    <lineage>
        <taxon>Bacteria</taxon>
        <taxon>Pseudomonadati</taxon>
        <taxon>Pseudomonadota</taxon>
        <taxon>Gammaproteobacteria</taxon>
        <taxon>Enterobacterales</taxon>
        <taxon>Erwiniaceae</taxon>
        <taxon>Pantoea</taxon>
    </lineage>
</organism>
<dbReference type="InterPro" id="IPR050077">
    <property type="entry name" value="LexA_repressor"/>
</dbReference>
<gene>
    <name evidence="2" type="ORF">HA51_23955</name>
</gene>
<dbReference type="RefSeq" id="WP_139810731.1">
    <property type="nucleotide sequence ID" value="NZ_MLFR01000039.1"/>
</dbReference>
<dbReference type="PANTHER" id="PTHR33516">
    <property type="entry name" value="LEXA REPRESSOR"/>
    <property type="match status" value="1"/>
</dbReference>
<proteinExistence type="predicted"/>
<dbReference type="Proteomes" id="UP000193558">
    <property type="component" value="Unassembled WGS sequence"/>
</dbReference>
<dbReference type="InterPro" id="IPR039418">
    <property type="entry name" value="LexA-like"/>
</dbReference>
<dbReference type="EMBL" id="MLFR01000039">
    <property type="protein sequence ID" value="ORM66099.1"/>
    <property type="molecule type" value="Genomic_DNA"/>
</dbReference>
<dbReference type="SUPFAM" id="SSF51306">
    <property type="entry name" value="LexA/Signal peptidase"/>
    <property type="match status" value="1"/>
</dbReference>
<comment type="caution">
    <text evidence="2">The sequence shown here is derived from an EMBL/GenBank/DDBJ whole genome shotgun (WGS) entry which is preliminary data.</text>
</comment>
<dbReference type="AlphaFoldDB" id="A0A1X1CNU9"/>
<evidence type="ECO:0000313" key="2">
    <source>
        <dbReference type="EMBL" id="ORM66099.1"/>
    </source>
</evidence>
<dbReference type="Gene3D" id="2.10.109.10">
    <property type="entry name" value="Umud Fragment, subunit A"/>
    <property type="match status" value="1"/>
</dbReference>
<dbReference type="PANTHER" id="PTHR33516:SF2">
    <property type="entry name" value="LEXA REPRESSOR-RELATED"/>
    <property type="match status" value="1"/>
</dbReference>
<reference evidence="2 3" key="1">
    <citation type="journal article" date="2017" name="Antonie Van Leeuwenhoek">
        <title>Phylogenomic resolution of the bacterial genus Pantoea and its relationship with Erwinia and Tatumella.</title>
        <authorList>
            <person name="Palmer M."/>
            <person name="Steenkamp E.T."/>
            <person name="Coetzee M.P."/>
            <person name="Chan W.Y."/>
            <person name="van Zyl E."/>
            <person name="De Maayer P."/>
            <person name="Coutinho T.A."/>
            <person name="Blom J."/>
            <person name="Smits T.H."/>
            <person name="Duffy B."/>
            <person name="Venter S.N."/>
        </authorList>
    </citation>
    <scope>NUCLEOTIDE SEQUENCE [LARGE SCALE GENOMIC DNA]</scope>
    <source>
        <strain evidence="2 3">LMG 26275</strain>
    </source>
</reference>
<name>A0A1X1CNU9_9GAMM</name>